<dbReference type="EMBL" id="CP013691">
    <property type="protein sequence ID" value="ALU28461.1"/>
    <property type="molecule type" value="Genomic_DNA"/>
</dbReference>
<sequence length="144" mass="17332">MKVTHLKKDCIQKEYTYKNQLIIEFEYWNNPISYWCIDNWKVEELFTFKHSDINAYDITIEIRSAAMPNGETHYGLYCNALDTSKQPYRYPGYHEHTRGKDYLTAKQGLLIELNSIIEFRYPQSHWKEISQWIKNNYTGQTTLF</sequence>
<evidence type="ECO:0000313" key="1">
    <source>
        <dbReference type="EMBL" id="ALU28461.1"/>
    </source>
</evidence>
<protein>
    <submittedName>
        <fullName evidence="1">Uncharacterized protein</fullName>
    </submittedName>
</protein>
<dbReference type="RefSeq" id="WP_058700106.1">
    <property type="nucleotide sequence ID" value="NZ_CP013691.1"/>
</dbReference>
<gene>
    <name evidence="1" type="ORF">AS202_19970</name>
</gene>
<dbReference type="Proteomes" id="UP000069030">
    <property type="component" value="Plasmid p63039"/>
</dbReference>
<dbReference type="AlphaFoldDB" id="A0AAI8G741"/>
<evidence type="ECO:0000313" key="2">
    <source>
        <dbReference type="Proteomes" id="UP000069030"/>
    </source>
</evidence>
<reference evidence="2" key="1">
    <citation type="journal article" date="2016" name="J. Zhejiang Univ. Sci. B">
        <title>Antibiotic resistance mechanisms of Myroides sp.</title>
        <authorList>
            <person name="Hu S."/>
            <person name="Yuan S."/>
            <person name="Qu H."/>
            <person name="Jiang T."/>
            <person name="Zhou Y."/>
            <person name="Wang M."/>
            <person name="Ming D."/>
        </authorList>
    </citation>
    <scope>NUCLEOTIDE SEQUENCE [LARGE SCALE GENOMIC DNA]</scope>
    <source>
        <strain evidence="2">PR63039</strain>
    </source>
</reference>
<dbReference type="KEGG" id="mod:AS202_19970"/>
<geneLocation type="plasmid" evidence="1 2">
    <name>p63039</name>
</geneLocation>
<proteinExistence type="predicted"/>
<keyword evidence="1" id="KW-0614">Plasmid</keyword>
<name>A0AAI8G741_9FLAO</name>
<accession>A0AAI8G741</accession>
<organism evidence="1 2">
    <name type="scientific">Myroides odoratimimus</name>
    <dbReference type="NCBI Taxonomy" id="76832"/>
    <lineage>
        <taxon>Bacteria</taxon>
        <taxon>Pseudomonadati</taxon>
        <taxon>Bacteroidota</taxon>
        <taxon>Flavobacteriia</taxon>
        <taxon>Flavobacteriales</taxon>
        <taxon>Flavobacteriaceae</taxon>
        <taxon>Myroides</taxon>
    </lineage>
</organism>